<accession>A0A1T4QTB1</accession>
<dbReference type="EMBL" id="FUWH01000009">
    <property type="protein sequence ID" value="SKA06817.1"/>
    <property type="molecule type" value="Genomic_DNA"/>
</dbReference>
<dbReference type="AlphaFoldDB" id="A0A1T4QTB1"/>
<keyword evidence="2" id="KW-1185">Reference proteome</keyword>
<organism evidence="1 2">
    <name type="scientific">Sediminibacterium ginsengisoli</name>
    <dbReference type="NCBI Taxonomy" id="413434"/>
    <lineage>
        <taxon>Bacteria</taxon>
        <taxon>Pseudomonadati</taxon>
        <taxon>Bacteroidota</taxon>
        <taxon>Chitinophagia</taxon>
        <taxon>Chitinophagales</taxon>
        <taxon>Chitinophagaceae</taxon>
        <taxon>Sediminibacterium</taxon>
    </lineage>
</organism>
<protein>
    <recommendedName>
        <fullName evidence="3">DUF3108 domain-containing protein</fullName>
    </recommendedName>
</protein>
<proteinExistence type="predicted"/>
<name>A0A1T4QTB1_9BACT</name>
<dbReference type="Pfam" id="PF11306">
    <property type="entry name" value="DUF3108"/>
    <property type="match status" value="1"/>
</dbReference>
<dbReference type="InterPro" id="IPR021457">
    <property type="entry name" value="DUF3108"/>
</dbReference>
<dbReference type="Proteomes" id="UP000190888">
    <property type="component" value="Unassembled WGS sequence"/>
</dbReference>
<evidence type="ECO:0000313" key="2">
    <source>
        <dbReference type="Proteomes" id="UP000190888"/>
    </source>
</evidence>
<sequence length="245" mass="28031">MKYLLFFLLTPLFSIAGKTDTLHLGQTLPLRNIQPQQSQYLLYWEMPDGKTKFVALETRTVSTITLAGKAVYIFIQQYSNEKGTDYDTSFFDAKTLMPLQYRSDIASAGYKESIDFNGTSVRTTIRYADSVIRQDKEVPLSLLAPMEDLIFSLLPLKEGYQATYRSLNPGKNHFEFFTSLQVTGSDTLVLPDHTLLPCWKVTSGKGPSMSVIWYSKKDQQFIRREFRNAKGVFKKVMLFNTIQLP</sequence>
<reference evidence="1 2" key="1">
    <citation type="submission" date="2017-02" db="EMBL/GenBank/DDBJ databases">
        <authorList>
            <person name="Peterson S.W."/>
        </authorList>
    </citation>
    <scope>NUCLEOTIDE SEQUENCE [LARGE SCALE GENOMIC DNA]</scope>
    <source>
        <strain evidence="1 2">DSM 22335</strain>
    </source>
</reference>
<dbReference type="OrthoDB" id="1297652at2"/>
<dbReference type="RefSeq" id="WP_078832182.1">
    <property type="nucleotide sequence ID" value="NZ_FUWH01000009.1"/>
</dbReference>
<gene>
    <name evidence="1" type="ORF">SAMN04488132_10984</name>
</gene>
<evidence type="ECO:0000313" key="1">
    <source>
        <dbReference type="EMBL" id="SKA06817.1"/>
    </source>
</evidence>
<dbReference type="STRING" id="413434.SAMN04488132_10984"/>
<evidence type="ECO:0008006" key="3">
    <source>
        <dbReference type="Google" id="ProtNLM"/>
    </source>
</evidence>